<feature type="transmembrane region" description="Helical" evidence="1">
    <location>
        <begin position="91"/>
        <end position="109"/>
    </location>
</feature>
<evidence type="ECO:0000313" key="4">
    <source>
        <dbReference type="Proteomes" id="UP001162131"/>
    </source>
</evidence>
<dbReference type="InterPro" id="IPR008637">
    <property type="entry name" value="HR_lesion"/>
</dbReference>
<feature type="transmembrane region" description="Helical" evidence="1">
    <location>
        <begin position="121"/>
        <end position="139"/>
    </location>
</feature>
<keyword evidence="2" id="KW-0732">Signal</keyword>
<feature type="signal peptide" evidence="2">
    <location>
        <begin position="1"/>
        <end position="22"/>
    </location>
</feature>
<keyword evidence="1" id="KW-0812">Transmembrane</keyword>
<dbReference type="Pfam" id="PF05514">
    <property type="entry name" value="HR_lesion"/>
    <property type="match status" value="1"/>
</dbReference>
<evidence type="ECO:0000256" key="2">
    <source>
        <dbReference type="SAM" id="SignalP"/>
    </source>
</evidence>
<protein>
    <recommendedName>
        <fullName evidence="5">DoxX family protein</fullName>
    </recommendedName>
</protein>
<evidence type="ECO:0008006" key="5">
    <source>
        <dbReference type="Google" id="ProtNLM"/>
    </source>
</evidence>
<dbReference type="EMBL" id="CAJZBQ010000035">
    <property type="protein sequence ID" value="CAG9324009.1"/>
    <property type="molecule type" value="Genomic_DNA"/>
</dbReference>
<keyword evidence="1" id="KW-0472">Membrane</keyword>
<name>A0AAU9J733_9CILI</name>
<proteinExistence type="predicted"/>
<dbReference type="AlphaFoldDB" id="A0AAU9J733"/>
<keyword evidence="1" id="KW-1133">Transmembrane helix</keyword>
<organism evidence="3 4">
    <name type="scientific">Blepharisma stoltei</name>
    <dbReference type="NCBI Taxonomy" id="1481888"/>
    <lineage>
        <taxon>Eukaryota</taxon>
        <taxon>Sar</taxon>
        <taxon>Alveolata</taxon>
        <taxon>Ciliophora</taxon>
        <taxon>Postciliodesmatophora</taxon>
        <taxon>Heterotrichea</taxon>
        <taxon>Heterotrichida</taxon>
        <taxon>Blepharismidae</taxon>
        <taxon>Blepharisma</taxon>
    </lineage>
</organism>
<sequence>MSGKILAAKFLVVVFFLLSSLQKFNDSAMYEQMLIGGYNNFFSKISSITGVYLPLSPTFIELNSRFIILLAAVLQVIGSVLVLVGNKYGSYLLALILLSYNVVIHNPALLSAPEERETNTMQLLLNFGWMAALFLVSGVEEEIAKVKTS</sequence>
<keyword evidence="4" id="KW-1185">Reference proteome</keyword>
<comment type="caution">
    <text evidence="3">The sequence shown here is derived from an EMBL/GenBank/DDBJ whole genome shotgun (WGS) entry which is preliminary data.</text>
</comment>
<reference evidence="3" key="1">
    <citation type="submission" date="2021-09" db="EMBL/GenBank/DDBJ databases">
        <authorList>
            <consortium name="AG Swart"/>
            <person name="Singh M."/>
            <person name="Singh A."/>
            <person name="Seah K."/>
            <person name="Emmerich C."/>
        </authorList>
    </citation>
    <scope>NUCLEOTIDE SEQUENCE</scope>
    <source>
        <strain evidence="3">ATCC30299</strain>
    </source>
</reference>
<feature type="chain" id="PRO_5043471118" description="DoxX family protein" evidence="2">
    <location>
        <begin position="23"/>
        <end position="149"/>
    </location>
</feature>
<feature type="transmembrane region" description="Helical" evidence="1">
    <location>
        <begin position="66"/>
        <end position="84"/>
    </location>
</feature>
<gene>
    <name evidence="3" type="ORF">BSTOLATCC_MIC35031</name>
</gene>
<evidence type="ECO:0000256" key="1">
    <source>
        <dbReference type="SAM" id="Phobius"/>
    </source>
</evidence>
<dbReference type="Proteomes" id="UP001162131">
    <property type="component" value="Unassembled WGS sequence"/>
</dbReference>
<accession>A0AAU9J733</accession>
<evidence type="ECO:0000313" key="3">
    <source>
        <dbReference type="EMBL" id="CAG9324009.1"/>
    </source>
</evidence>